<dbReference type="EMBL" id="JARJCM010000814">
    <property type="protein sequence ID" value="KAJ7015866.1"/>
    <property type="molecule type" value="Genomic_DNA"/>
</dbReference>
<name>A0AAD6RWN5_9AGAR</name>
<keyword evidence="2" id="KW-1185">Reference proteome</keyword>
<evidence type="ECO:0000313" key="1">
    <source>
        <dbReference type="EMBL" id="KAJ7015866.1"/>
    </source>
</evidence>
<organism evidence="1 2">
    <name type="scientific">Mycena alexandri</name>
    <dbReference type="NCBI Taxonomy" id="1745969"/>
    <lineage>
        <taxon>Eukaryota</taxon>
        <taxon>Fungi</taxon>
        <taxon>Dikarya</taxon>
        <taxon>Basidiomycota</taxon>
        <taxon>Agaricomycotina</taxon>
        <taxon>Agaricomycetes</taxon>
        <taxon>Agaricomycetidae</taxon>
        <taxon>Agaricales</taxon>
        <taxon>Marasmiineae</taxon>
        <taxon>Mycenaceae</taxon>
        <taxon>Mycena</taxon>
    </lineage>
</organism>
<proteinExistence type="predicted"/>
<accession>A0AAD6RWN5</accession>
<dbReference type="Proteomes" id="UP001218188">
    <property type="component" value="Unassembled WGS sequence"/>
</dbReference>
<sequence length="86" mass="9568">MVKSVLVHRRLLTSAASAAPSVPTRRRHGYRPRPHAWLMVAKSSAPSAASCSATPFQLHPHLHAHLPPTCARAHLLWMHTLSRTPW</sequence>
<gene>
    <name evidence="1" type="ORF">C8F04DRAFT_1170921</name>
</gene>
<reference evidence="1" key="1">
    <citation type="submission" date="2023-03" db="EMBL/GenBank/DDBJ databases">
        <title>Massive genome expansion in bonnet fungi (Mycena s.s.) driven by repeated elements and novel gene families across ecological guilds.</title>
        <authorList>
            <consortium name="Lawrence Berkeley National Laboratory"/>
            <person name="Harder C.B."/>
            <person name="Miyauchi S."/>
            <person name="Viragh M."/>
            <person name="Kuo A."/>
            <person name="Thoen E."/>
            <person name="Andreopoulos B."/>
            <person name="Lu D."/>
            <person name="Skrede I."/>
            <person name="Drula E."/>
            <person name="Henrissat B."/>
            <person name="Morin E."/>
            <person name="Kohler A."/>
            <person name="Barry K."/>
            <person name="LaButti K."/>
            <person name="Morin E."/>
            <person name="Salamov A."/>
            <person name="Lipzen A."/>
            <person name="Mereny Z."/>
            <person name="Hegedus B."/>
            <person name="Baldrian P."/>
            <person name="Stursova M."/>
            <person name="Weitz H."/>
            <person name="Taylor A."/>
            <person name="Grigoriev I.V."/>
            <person name="Nagy L.G."/>
            <person name="Martin F."/>
            <person name="Kauserud H."/>
        </authorList>
    </citation>
    <scope>NUCLEOTIDE SEQUENCE</scope>
    <source>
        <strain evidence="1">CBHHK200</strain>
    </source>
</reference>
<evidence type="ECO:0000313" key="2">
    <source>
        <dbReference type="Proteomes" id="UP001218188"/>
    </source>
</evidence>
<protein>
    <submittedName>
        <fullName evidence="1">Uncharacterized protein</fullName>
    </submittedName>
</protein>
<comment type="caution">
    <text evidence="1">The sequence shown here is derived from an EMBL/GenBank/DDBJ whole genome shotgun (WGS) entry which is preliminary data.</text>
</comment>
<dbReference type="AlphaFoldDB" id="A0AAD6RWN5"/>